<dbReference type="InterPro" id="IPR004695">
    <property type="entry name" value="SLAC1/Mae1/Ssu1/TehA"/>
</dbReference>
<evidence type="ECO:0000256" key="6">
    <source>
        <dbReference type="ARBA" id="ARBA00022989"/>
    </source>
</evidence>
<dbReference type="PANTHER" id="PTHR31686:SF1">
    <property type="entry name" value="SULFITE EFFLUX PUMP SSU1"/>
    <property type="match status" value="1"/>
</dbReference>
<evidence type="ECO:0000313" key="10">
    <source>
        <dbReference type="Proteomes" id="UP001629288"/>
    </source>
</evidence>
<evidence type="ECO:0000256" key="7">
    <source>
        <dbReference type="ARBA" id="ARBA00023136"/>
    </source>
</evidence>
<keyword evidence="3" id="KW-0813">Transport</keyword>
<evidence type="ECO:0000256" key="1">
    <source>
        <dbReference type="ARBA" id="ARBA00004651"/>
    </source>
</evidence>
<sequence length="218" mass="23166">MLLPIVAPEVAACSAGVLAPHLPASAAQLVVGAGYVLWAISVPLAFAILTIVLFRLIIHRLPHRELCVTSWLTVGPIETGALGLVALGDATGKAFANTSLHDVASVASTFGVFGALLLRGAGLWWLACAVLFMWRYRLEGLPFNLGWRGLTFPVGVYTLATFALGRATGFDCFMHIGIVLAVALGTLWIFVSCRTAKALLRKEVRFRAPCLTQGHAAA</sequence>
<keyword evidence="6 8" id="KW-1133">Transmembrane helix</keyword>
<dbReference type="RefSeq" id="WP_408128316.1">
    <property type="nucleotide sequence ID" value="NZ_JAQQDH010000002.1"/>
</dbReference>
<keyword evidence="5 8" id="KW-0812">Transmembrane</keyword>
<dbReference type="EMBL" id="JAQQDH010000002">
    <property type="protein sequence ID" value="MFM0443674.1"/>
    <property type="molecule type" value="Genomic_DNA"/>
</dbReference>
<dbReference type="Gene3D" id="1.50.10.150">
    <property type="entry name" value="Voltage-dependent anion channel"/>
    <property type="match status" value="1"/>
</dbReference>
<evidence type="ECO:0000256" key="8">
    <source>
        <dbReference type="SAM" id="Phobius"/>
    </source>
</evidence>
<name>A0ABW9BXP9_9BURK</name>
<keyword evidence="7 8" id="KW-0472">Membrane</keyword>
<dbReference type="InterPro" id="IPR038665">
    <property type="entry name" value="Voltage-dep_anion_channel_sf"/>
</dbReference>
<feature type="transmembrane region" description="Helical" evidence="8">
    <location>
        <begin position="145"/>
        <end position="167"/>
    </location>
</feature>
<evidence type="ECO:0000313" key="9">
    <source>
        <dbReference type="EMBL" id="MFM0443674.1"/>
    </source>
</evidence>
<dbReference type="InterPro" id="IPR051629">
    <property type="entry name" value="Sulfite_efflux_TDT"/>
</dbReference>
<dbReference type="Pfam" id="PF03595">
    <property type="entry name" value="SLAC1"/>
    <property type="match status" value="1"/>
</dbReference>
<feature type="transmembrane region" description="Helical" evidence="8">
    <location>
        <begin position="107"/>
        <end position="133"/>
    </location>
</feature>
<comment type="caution">
    <text evidence="9">The sequence shown here is derived from an EMBL/GenBank/DDBJ whole genome shotgun (WGS) entry which is preliminary data.</text>
</comment>
<keyword evidence="4" id="KW-1003">Cell membrane</keyword>
<gene>
    <name evidence="9" type="ORF">PQR00_08755</name>
</gene>
<comment type="similarity">
    <text evidence="2">Belongs to the tellurite-resistance/dicarboxylate transporter (TDT) family.</text>
</comment>
<evidence type="ECO:0008006" key="11">
    <source>
        <dbReference type="Google" id="ProtNLM"/>
    </source>
</evidence>
<feature type="transmembrane region" description="Helical" evidence="8">
    <location>
        <begin position="36"/>
        <end position="54"/>
    </location>
</feature>
<feature type="transmembrane region" description="Helical" evidence="8">
    <location>
        <begin position="173"/>
        <end position="191"/>
    </location>
</feature>
<keyword evidence="10" id="KW-1185">Reference proteome</keyword>
<feature type="transmembrane region" description="Helical" evidence="8">
    <location>
        <begin position="66"/>
        <end position="87"/>
    </location>
</feature>
<protein>
    <recommendedName>
        <fullName evidence="11">C4-dicarboxylate ABC transporter</fullName>
    </recommendedName>
</protein>
<dbReference type="PANTHER" id="PTHR31686">
    <property type="match status" value="1"/>
</dbReference>
<evidence type="ECO:0000256" key="5">
    <source>
        <dbReference type="ARBA" id="ARBA00022692"/>
    </source>
</evidence>
<comment type="subcellular location">
    <subcellularLocation>
        <location evidence="1">Cell membrane</location>
        <topology evidence="1">Multi-pass membrane protein</topology>
    </subcellularLocation>
</comment>
<evidence type="ECO:0000256" key="4">
    <source>
        <dbReference type="ARBA" id="ARBA00022475"/>
    </source>
</evidence>
<reference evidence="9 10" key="1">
    <citation type="journal article" date="2024" name="Chem. Sci.">
        <title>Discovery of megapolipeptins by genome mining of a Burkholderiales bacteria collection.</title>
        <authorList>
            <person name="Paulo B.S."/>
            <person name="Recchia M.J.J."/>
            <person name="Lee S."/>
            <person name="Fergusson C.H."/>
            <person name="Romanowski S.B."/>
            <person name="Hernandez A."/>
            <person name="Krull N."/>
            <person name="Liu D.Y."/>
            <person name="Cavanagh H."/>
            <person name="Bos A."/>
            <person name="Gray C.A."/>
            <person name="Murphy B.T."/>
            <person name="Linington R.G."/>
            <person name="Eustaquio A.S."/>
        </authorList>
    </citation>
    <scope>NUCLEOTIDE SEQUENCE [LARGE SCALE GENOMIC DNA]</scope>
    <source>
        <strain evidence="9 10">RL17-379-BIB-C</strain>
    </source>
</reference>
<proteinExistence type="inferred from homology"/>
<dbReference type="Proteomes" id="UP001629288">
    <property type="component" value="Unassembled WGS sequence"/>
</dbReference>
<evidence type="ECO:0000256" key="2">
    <source>
        <dbReference type="ARBA" id="ARBA00008566"/>
    </source>
</evidence>
<evidence type="ECO:0000256" key="3">
    <source>
        <dbReference type="ARBA" id="ARBA00022448"/>
    </source>
</evidence>
<organism evidence="9 10">
    <name type="scientific">Paraburkholderia strydomiana</name>
    <dbReference type="NCBI Taxonomy" id="1245417"/>
    <lineage>
        <taxon>Bacteria</taxon>
        <taxon>Pseudomonadati</taxon>
        <taxon>Pseudomonadota</taxon>
        <taxon>Betaproteobacteria</taxon>
        <taxon>Burkholderiales</taxon>
        <taxon>Burkholderiaceae</taxon>
        <taxon>Paraburkholderia</taxon>
    </lineage>
</organism>
<accession>A0ABW9BXP9</accession>